<dbReference type="Proteomes" id="UP001432027">
    <property type="component" value="Unassembled WGS sequence"/>
</dbReference>
<dbReference type="EMBL" id="BTSX01000005">
    <property type="protein sequence ID" value="GMS98874.1"/>
    <property type="molecule type" value="Genomic_DNA"/>
</dbReference>
<dbReference type="AlphaFoldDB" id="A0AAV5TY26"/>
<evidence type="ECO:0000313" key="2">
    <source>
        <dbReference type="EMBL" id="GMS98874.1"/>
    </source>
</evidence>
<evidence type="ECO:0000256" key="1">
    <source>
        <dbReference type="SAM" id="Phobius"/>
    </source>
</evidence>
<feature type="transmembrane region" description="Helical" evidence="1">
    <location>
        <begin position="236"/>
        <end position="258"/>
    </location>
</feature>
<feature type="non-terminal residue" evidence="2">
    <location>
        <position position="1"/>
    </location>
</feature>
<protein>
    <submittedName>
        <fullName evidence="2">Uncharacterized protein</fullName>
    </submittedName>
</protein>
<reference evidence="2" key="1">
    <citation type="submission" date="2023-10" db="EMBL/GenBank/DDBJ databases">
        <title>Genome assembly of Pristionchus species.</title>
        <authorList>
            <person name="Yoshida K."/>
            <person name="Sommer R.J."/>
        </authorList>
    </citation>
    <scope>NUCLEOTIDE SEQUENCE</scope>
    <source>
        <strain evidence="2">RS0144</strain>
    </source>
</reference>
<sequence length="259" mass="29556">ECHHSIEESCTIDKDTGYCYHNKDTGEFICDESGFCANKMPGIRQAGCWKEENPSDSLEGKTTAKPPAHPASRFIHLRPFSHKTIFSQIEGHDDQKFKDCEDPFCYAYISKEDGGLTSAWIGCMATTMVRYNMFKKEDALYKNNSRWESYQYLMDMSRCEDIVSDEEYRNGTGPTHVAKCVEYDKEDAEMETVTMRRLCCCKGKNYCNDEFGWDSPAITMEQAKDNKAMRLASMKVADGSTVYLFSLSFLSLLALFVLN</sequence>
<keyword evidence="1" id="KW-0812">Transmembrane</keyword>
<gene>
    <name evidence="2" type="ORF">PENTCL1PPCAC_21049</name>
</gene>
<name>A0AAV5TY26_9BILA</name>
<accession>A0AAV5TY26</accession>
<proteinExistence type="predicted"/>
<evidence type="ECO:0000313" key="3">
    <source>
        <dbReference type="Proteomes" id="UP001432027"/>
    </source>
</evidence>
<keyword evidence="3" id="KW-1185">Reference proteome</keyword>
<comment type="caution">
    <text evidence="2">The sequence shown here is derived from an EMBL/GenBank/DDBJ whole genome shotgun (WGS) entry which is preliminary data.</text>
</comment>
<organism evidence="2 3">
    <name type="scientific">Pristionchus entomophagus</name>
    <dbReference type="NCBI Taxonomy" id="358040"/>
    <lineage>
        <taxon>Eukaryota</taxon>
        <taxon>Metazoa</taxon>
        <taxon>Ecdysozoa</taxon>
        <taxon>Nematoda</taxon>
        <taxon>Chromadorea</taxon>
        <taxon>Rhabditida</taxon>
        <taxon>Rhabditina</taxon>
        <taxon>Diplogasteromorpha</taxon>
        <taxon>Diplogasteroidea</taxon>
        <taxon>Neodiplogasteridae</taxon>
        <taxon>Pristionchus</taxon>
    </lineage>
</organism>
<keyword evidence="1" id="KW-0472">Membrane</keyword>
<keyword evidence="1" id="KW-1133">Transmembrane helix</keyword>